<dbReference type="Proteomes" id="UP000184330">
    <property type="component" value="Unassembled WGS sequence"/>
</dbReference>
<dbReference type="OrthoDB" id="4062651at2759"/>
<proteinExistence type="predicted"/>
<reference evidence="2 3" key="1">
    <citation type="submission" date="2016-03" db="EMBL/GenBank/DDBJ databases">
        <authorList>
            <person name="Ploux O."/>
        </authorList>
    </citation>
    <scope>NUCLEOTIDE SEQUENCE [LARGE SCALE GENOMIC DNA]</scope>
    <source>
        <strain evidence="2 3">UAMH 11012</strain>
    </source>
</reference>
<sequence>MAPPEMAPPAMVPPESPPRPPKAVPPGWQASRRYMPDMNLQRRVTQFGLPSLRETTPVSNDKESNETGYALAAHDNDSNNLRKRTLGSRDGGAPAKIPRHLEDSDRGKPRPSPNRLDILRGQPKAVDDVNILHSSPWEKLKGRFTLSLEDSVIIASRRDGTFVAVRKFSGPDADGKASMLQRIRRENLSNLLKILEFFSFEESPYVVFEHEITREEKLLYNGEQKKIRKLKPKNDK</sequence>
<keyword evidence="3" id="KW-1185">Reference proteome</keyword>
<dbReference type="AlphaFoldDB" id="A0A1L7XK09"/>
<accession>A0A1L7XK09</accession>
<name>A0A1L7XK09_9HELO</name>
<organism evidence="2 3">
    <name type="scientific">Phialocephala subalpina</name>
    <dbReference type="NCBI Taxonomy" id="576137"/>
    <lineage>
        <taxon>Eukaryota</taxon>
        <taxon>Fungi</taxon>
        <taxon>Dikarya</taxon>
        <taxon>Ascomycota</taxon>
        <taxon>Pezizomycotina</taxon>
        <taxon>Leotiomycetes</taxon>
        <taxon>Helotiales</taxon>
        <taxon>Mollisiaceae</taxon>
        <taxon>Phialocephala</taxon>
        <taxon>Phialocephala fortinii species complex</taxon>
    </lineage>
</organism>
<gene>
    <name evidence="2" type="ORF">PAC_15248</name>
</gene>
<feature type="region of interest" description="Disordered" evidence="1">
    <location>
        <begin position="1"/>
        <end position="40"/>
    </location>
</feature>
<protein>
    <submittedName>
        <fullName evidence="2">Uncharacterized protein</fullName>
    </submittedName>
</protein>
<feature type="region of interest" description="Disordered" evidence="1">
    <location>
        <begin position="71"/>
        <end position="117"/>
    </location>
</feature>
<feature type="compositionally biased region" description="Pro residues" evidence="1">
    <location>
        <begin position="1"/>
        <end position="24"/>
    </location>
</feature>
<feature type="compositionally biased region" description="Basic and acidic residues" evidence="1">
    <location>
        <begin position="99"/>
        <end position="108"/>
    </location>
</feature>
<evidence type="ECO:0000256" key="1">
    <source>
        <dbReference type="SAM" id="MobiDB-lite"/>
    </source>
</evidence>
<evidence type="ECO:0000313" key="3">
    <source>
        <dbReference type="Proteomes" id="UP000184330"/>
    </source>
</evidence>
<dbReference type="EMBL" id="FJOG01000030">
    <property type="protein sequence ID" value="CZR65348.1"/>
    <property type="molecule type" value="Genomic_DNA"/>
</dbReference>
<evidence type="ECO:0000313" key="2">
    <source>
        <dbReference type="EMBL" id="CZR65348.1"/>
    </source>
</evidence>